<name>A0A2W1JP68_9CYAN</name>
<dbReference type="GO" id="GO:0016758">
    <property type="term" value="F:hexosyltransferase activity"/>
    <property type="evidence" value="ECO:0007669"/>
    <property type="project" value="UniProtKB-ARBA"/>
</dbReference>
<keyword evidence="3" id="KW-1185">Reference proteome</keyword>
<feature type="domain" description="Glycosyltransferase 2-like" evidence="1">
    <location>
        <begin position="6"/>
        <end position="123"/>
    </location>
</feature>
<dbReference type="AlphaFoldDB" id="A0A2W1JP68"/>
<sequence>MTPLVSVCIPTYNASRHLEDCLNSVISQTLTDFEVLVVDNQSSDNTLEIVKSYAERDSRFRIIVNDQNIGAINNFNRCAELAQGEWIKYVHADDLIEPHCLEKLISAKQSDSALVCCRRNFLFEPGVSEKTEKYYLDILSKRSIETLFPDSINISARSFCKATLENIGFNIVGEPVAVILNRNAFYRYGVFNRHIVNKCDVELWTRVATHTGITHVPEVLATHRVHSGSVTTGNTADRHYRKSKIDQLIILYEFVLNPIYAPLRDVAKNYPTVNLQNLLAKSAHIARRIAEKDTSVMPQWEEIQKYYPALSNISKLSFPQKITHYTNRLGKSLEN</sequence>
<dbReference type="RefSeq" id="WP_110986299.1">
    <property type="nucleotide sequence ID" value="NZ_CAWNWM010000006.1"/>
</dbReference>
<dbReference type="Gene3D" id="3.90.550.10">
    <property type="entry name" value="Spore Coat Polysaccharide Biosynthesis Protein SpsA, Chain A"/>
    <property type="match status" value="1"/>
</dbReference>
<dbReference type="CDD" id="cd00761">
    <property type="entry name" value="Glyco_tranf_GTA_type"/>
    <property type="match status" value="1"/>
</dbReference>
<dbReference type="EC" id="2.4.-.-" evidence="2"/>
<dbReference type="Pfam" id="PF00535">
    <property type="entry name" value="Glycos_transf_2"/>
    <property type="match status" value="1"/>
</dbReference>
<keyword evidence="2" id="KW-0808">Transferase</keyword>
<gene>
    <name evidence="2" type="primary">epsH_1</name>
    <name evidence="2" type="ORF">C1752_02345</name>
</gene>
<dbReference type="SUPFAM" id="SSF53448">
    <property type="entry name" value="Nucleotide-diphospho-sugar transferases"/>
    <property type="match status" value="1"/>
</dbReference>
<keyword evidence="2" id="KW-0328">Glycosyltransferase</keyword>
<dbReference type="OrthoDB" id="396512at2"/>
<proteinExistence type="predicted"/>
<protein>
    <submittedName>
        <fullName evidence="2">Glycosyltransferase EpsH</fullName>
        <ecNumber evidence="2">2.4.-.-</ecNumber>
    </submittedName>
</protein>
<evidence type="ECO:0000259" key="1">
    <source>
        <dbReference type="Pfam" id="PF00535"/>
    </source>
</evidence>
<evidence type="ECO:0000313" key="3">
    <source>
        <dbReference type="Proteomes" id="UP000248857"/>
    </source>
</evidence>
<organism evidence="2 3">
    <name type="scientific">Acaryochloris thomasi RCC1774</name>
    <dbReference type="NCBI Taxonomy" id="1764569"/>
    <lineage>
        <taxon>Bacteria</taxon>
        <taxon>Bacillati</taxon>
        <taxon>Cyanobacteriota</taxon>
        <taxon>Cyanophyceae</taxon>
        <taxon>Acaryochloridales</taxon>
        <taxon>Acaryochloridaceae</taxon>
        <taxon>Acaryochloris</taxon>
        <taxon>Acaryochloris thomasi</taxon>
    </lineage>
</organism>
<dbReference type="EMBL" id="PQWO01000006">
    <property type="protein sequence ID" value="PZD73225.1"/>
    <property type="molecule type" value="Genomic_DNA"/>
</dbReference>
<reference evidence="2 3" key="1">
    <citation type="journal article" date="2018" name="Sci. Rep.">
        <title>A novel species of the marine cyanobacterium Acaryochloris with a unique pigment content and lifestyle.</title>
        <authorList>
            <person name="Partensky F."/>
            <person name="Six C."/>
            <person name="Ratin M."/>
            <person name="Garczarek L."/>
            <person name="Vaulot D."/>
            <person name="Probert I."/>
            <person name="Calteau A."/>
            <person name="Gourvil P."/>
            <person name="Marie D."/>
            <person name="Grebert T."/>
            <person name="Bouchier C."/>
            <person name="Le Panse S."/>
            <person name="Gachenot M."/>
            <person name="Rodriguez F."/>
            <person name="Garrido J.L."/>
        </authorList>
    </citation>
    <scope>NUCLEOTIDE SEQUENCE [LARGE SCALE GENOMIC DNA]</scope>
    <source>
        <strain evidence="2 3">RCC1774</strain>
    </source>
</reference>
<comment type="caution">
    <text evidence="2">The sequence shown here is derived from an EMBL/GenBank/DDBJ whole genome shotgun (WGS) entry which is preliminary data.</text>
</comment>
<dbReference type="InterPro" id="IPR029044">
    <property type="entry name" value="Nucleotide-diphossugar_trans"/>
</dbReference>
<dbReference type="PANTHER" id="PTHR22916:SF3">
    <property type="entry name" value="UDP-GLCNAC:BETAGAL BETA-1,3-N-ACETYLGLUCOSAMINYLTRANSFERASE-LIKE PROTEIN 1"/>
    <property type="match status" value="1"/>
</dbReference>
<dbReference type="Proteomes" id="UP000248857">
    <property type="component" value="Unassembled WGS sequence"/>
</dbReference>
<dbReference type="PANTHER" id="PTHR22916">
    <property type="entry name" value="GLYCOSYLTRANSFERASE"/>
    <property type="match status" value="1"/>
</dbReference>
<dbReference type="InterPro" id="IPR001173">
    <property type="entry name" value="Glyco_trans_2-like"/>
</dbReference>
<accession>A0A2W1JP68</accession>
<evidence type="ECO:0000313" key="2">
    <source>
        <dbReference type="EMBL" id="PZD73225.1"/>
    </source>
</evidence>